<dbReference type="GO" id="GO:0005975">
    <property type="term" value="P:carbohydrate metabolic process"/>
    <property type="evidence" value="ECO:0007669"/>
    <property type="project" value="InterPro"/>
</dbReference>
<gene>
    <name evidence="5" type="ORF">Syun_017830</name>
</gene>
<reference evidence="5 6" key="1">
    <citation type="submission" date="2024-01" db="EMBL/GenBank/DDBJ databases">
        <title>Genome assemblies of Stephania.</title>
        <authorList>
            <person name="Yang L."/>
        </authorList>
    </citation>
    <scope>NUCLEOTIDE SEQUENCE [LARGE SCALE GENOMIC DNA]</scope>
    <source>
        <strain evidence="5">YNDBR</strain>
        <tissue evidence="5">Leaf</tissue>
    </source>
</reference>
<evidence type="ECO:0000313" key="5">
    <source>
        <dbReference type="EMBL" id="KAK9129033.1"/>
    </source>
</evidence>
<keyword evidence="3" id="KW-0326">Glycosidase</keyword>
<comment type="caution">
    <text evidence="5">The sequence shown here is derived from an EMBL/GenBank/DDBJ whole genome shotgun (WGS) entry which is preliminary data.</text>
</comment>
<evidence type="ECO:0000256" key="2">
    <source>
        <dbReference type="ARBA" id="ARBA00022801"/>
    </source>
</evidence>
<comment type="similarity">
    <text evidence="1 4">Belongs to the glycosyl hydrolase 1 family.</text>
</comment>
<dbReference type="InterPro" id="IPR001360">
    <property type="entry name" value="Glyco_hydro_1"/>
</dbReference>
<protein>
    <recommendedName>
        <fullName evidence="7">Beta-glucosidase</fullName>
    </recommendedName>
</protein>
<proteinExistence type="inferred from homology"/>
<dbReference type="Proteomes" id="UP001420932">
    <property type="component" value="Unassembled WGS sequence"/>
</dbReference>
<accession>A0AAP0J9Y8</accession>
<evidence type="ECO:0000256" key="3">
    <source>
        <dbReference type="ARBA" id="ARBA00023295"/>
    </source>
</evidence>
<keyword evidence="2" id="KW-0378">Hydrolase</keyword>
<dbReference type="SUPFAM" id="SSF51445">
    <property type="entry name" value="(Trans)glycosidases"/>
    <property type="match status" value="1"/>
</dbReference>
<dbReference type="AlphaFoldDB" id="A0AAP0J9Y8"/>
<evidence type="ECO:0008006" key="7">
    <source>
        <dbReference type="Google" id="ProtNLM"/>
    </source>
</evidence>
<evidence type="ECO:0000313" key="6">
    <source>
        <dbReference type="Proteomes" id="UP001420932"/>
    </source>
</evidence>
<dbReference type="PANTHER" id="PTHR10353">
    <property type="entry name" value="GLYCOSYL HYDROLASE"/>
    <property type="match status" value="1"/>
</dbReference>
<organism evidence="5 6">
    <name type="scientific">Stephania yunnanensis</name>
    <dbReference type="NCBI Taxonomy" id="152371"/>
    <lineage>
        <taxon>Eukaryota</taxon>
        <taxon>Viridiplantae</taxon>
        <taxon>Streptophyta</taxon>
        <taxon>Embryophyta</taxon>
        <taxon>Tracheophyta</taxon>
        <taxon>Spermatophyta</taxon>
        <taxon>Magnoliopsida</taxon>
        <taxon>Ranunculales</taxon>
        <taxon>Menispermaceae</taxon>
        <taxon>Menispermoideae</taxon>
        <taxon>Cissampelideae</taxon>
        <taxon>Stephania</taxon>
    </lineage>
</organism>
<dbReference type="InterPro" id="IPR017853">
    <property type="entry name" value="GH"/>
</dbReference>
<dbReference type="GO" id="GO:0008422">
    <property type="term" value="F:beta-glucosidase activity"/>
    <property type="evidence" value="ECO:0007669"/>
    <property type="project" value="TreeGrafter"/>
</dbReference>
<dbReference type="Gene3D" id="3.20.20.80">
    <property type="entry name" value="Glycosidases"/>
    <property type="match status" value="2"/>
</dbReference>
<name>A0AAP0J9Y8_9MAGN</name>
<dbReference type="PRINTS" id="PR00131">
    <property type="entry name" value="GLHYDRLASE1"/>
</dbReference>
<keyword evidence="6" id="KW-1185">Reference proteome</keyword>
<dbReference type="EMBL" id="JBBNAF010000007">
    <property type="protein sequence ID" value="KAK9129033.1"/>
    <property type="molecule type" value="Genomic_DNA"/>
</dbReference>
<sequence length="438" mass="49923">MAYVINSEGKLSGGVNREGIQYYNNLINELISKGIKPFATLFHWDLPQALEDAYTGFLSPLIVDDFQDYAELCFKEFGDRVKSWITFNEPWTLCNGGYTIGADAPGRCSPWLENNCSVGDSAREPYMVAHHQLLAHAAAVKLYREKYKESQKGIIGITLVVNWIVPYSDNRTSKAATQRAIDFVLGWFMDPLAHGTYPTSMKSSVGNRMPDFTEEQIHMVNGSFDFLGLNYYTANYAAYAPPPNNGHISYDTDSNTLLTSIDELNNSTMTLEEALTDNLRIEYYQNIFSFSIMLPCKEAYICRNGVDVRGFFAWSLLDNFEWGEGYTVRFGLNYVDYKNGLKRYPKHSATWFKKFLQNHSISPFLRLSISINSLLMEDSDALDDCDYEYWEPFIDPEAYRNRIRKLLSGNDGVSSLPERSLRILFRYASGSINGSQYS</sequence>
<dbReference type="Pfam" id="PF00232">
    <property type="entry name" value="Glyco_hydro_1"/>
    <property type="match status" value="2"/>
</dbReference>
<dbReference type="PANTHER" id="PTHR10353:SF137">
    <property type="entry name" value="MYROSINASE 3-RELATED"/>
    <property type="match status" value="1"/>
</dbReference>
<evidence type="ECO:0000256" key="1">
    <source>
        <dbReference type="ARBA" id="ARBA00010838"/>
    </source>
</evidence>
<evidence type="ECO:0000256" key="4">
    <source>
        <dbReference type="RuleBase" id="RU003690"/>
    </source>
</evidence>